<evidence type="ECO:0000313" key="3">
    <source>
        <dbReference type="EMBL" id="SEL76060.1"/>
    </source>
</evidence>
<sequence length="336" mass="36798">MKRIILLFTVMSTITCLNPLLAQDVKKDYNVVPSSEFYLKVSGGYFFSVFPGQFPDVGPYAPHDVRSTYNPATGASTVVSDKVLTGSYGAGARGGITFGWFFSKYVSVEAAFNYYHSKKNLMTRQLTTVQGSGQVAGSIESHGYANALDFAPSVVISPGYEKINPYVRFGLVVPYWGRLHIETDAQTSTPVSTGVVAQTTIHREEEVHPNITLGFQGALGVSMPVCSRLDVFVEAEYRNVPAKSKKKEVTVYDEKTNVVNLATNQVISTQQRSLNDLTTAERNTEYVTTIDQNSNTPTGKSGAKTTYKDDNKPANDFKSYINIGGLGANAGVRWRF</sequence>
<keyword evidence="2" id="KW-0732">Signal</keyword>
<feature type="compositionally biased region" description="Polar residues" evidence="1">
    <location>
        <begin position="290"/>
        <end position="299"/>
    </location>
</feature>
<dbReference type="OrthoDB" id="1322659at2"/>
<reference evidence="3 4" key="1">
    <citation type="submission" date="2016-10" db="EMBL/GenBank/DDBJ databases">
        <authorList>
            <person name="de Groot N.N."/>
        </authorList>
    </citation>
    <scope>NUCLEOTIDE SEQUENCE [LARGE SCALE GENOMIC DNA]</scope>
    <source>
        <strain evidence="3 4">DSM 21039</strain>
    </source>
</reference>
<feature type="signal peptide" evidence="2">
    <location>
        <begin position="1"/>
        <end position="22"/>
    </location>
</feature>
<organism evidence="3 4">
    <name type="scientific">Chitinophaga rupis</name>
    <dbReference type="NCBI Taxonomy" id="573321"/>
    <lineage>
        <taxon>Bacteria</taxon>
        <taxon>Pseudomonadati</taxon>
        <taxon>Bacteroidota</taxon>
        <taxon>Chitinophagia</taxon>
        <taxon>Chitinophagales</taxon>
        <taxon>Chitinophagaceae</taxon>
        <taxon>Chitinophaga</taxon>
    </lineage>
</organism>
<dbReference type="InterPro" id="IPR011250">
    <property type="entry name" value="OMP/PagP_B-barrel"/>
</dbReference>
<evidence type="ECO:0000256" key="2">
    <source>
        <dbReference type="SAM" id="SignalP"/>
    </source>
</evidence>
<evidence type="ECO:0000256" key="1">
    <source>
        <dbReference type="SAM" id="MobiDB-lite"/>
    </source>
</evidence>
<protein>
    <recommendedName>
        <fullName evidence="5">Outer membrane protein beta-barrel domain-containing protein</fullName>
    </recommendedName>
</protein>
<dbReference type="STRING" id="573321.SAMN04488505_1021042"/>
<dbReference type="Proteomes" id="UP000198984">
    <property type="component" value="Unassembled WGS sequence"/>
</dbReference>
<gene>
    <name evidence="3" type="ORF">SAMN04488505_1021042</name>
</gene>
<evidence type="ECO:0008006" key="5">
    <source>
        <dbReference type="Google" id="ProtNLM"/>
    </source>
</evidence>
<dbReference type="AlphaFoldDB" id="A0A1H7STW5"/>
<dbReference type="RefSeq" id="WP_089911362.1">
    <property type="nucleotide sequence ID" value="NZ_FOBB01000002.1"/>
</dbReference>
<feature type="chain" id="PRO_5011536776" description="Outer membrane protein beta-barrel domain-containing protein" evidence="2">
    <location>
        <begin position="23"/>
        <end position="336"/>
    </location>
</feature>
<feature type="region of interest" description="Disordered" evidence="1">
    <location>
        <begin position="290"/>
        <end position="310"/>
    </location>
</feature>
<accession>A0A1H7STW5</accession>
<keyword evidence="4" id="KW-1185">Reference proteome</keyword>
<dbReference type="Gene3D" id="2.40.160.20">
    <property type="match status" value="1"/>
</dbReference>
<dbReference type="EMBL" id="FOBB01000002">
    <property type="protein sequence ID" value="SEL76060.1"/>
    <property type="molecule type" value="Genomic_DNA"/>
</dbReference>
<proteinExistence type="predicted"/>
<name>A0A1H7STW5_9BACT</name>
<dbReference type="SUPFAM" id="SSF56925">
    <property type="entry name" value="OMPA-like"/>
    <property type="match status" value="1"/>
</dbReference>
<evidence type="ECO:0000313" key="4">
    <source>
        <dbReference type="Proteomes" id="UP000198984"/>
    </source>
</evidence>